<evidence type="ECO:0000256" key="1">
    <source>
        <dbReference type="ARBA" id="ARBA00022737"/>
    </source>
</evidence>
<reference evidence="3" key="1">
    <citation type="submission" date="2022-08" db="UniProtKB">
        <authorList>
            <consortium name="EnsemblMetazoa"/>
        </authorList>
    </citation>
    <scope>IDENTIFICATION</scope>
    <source>
        <strain evidence="3">05x7-T-G4-1.051#20</strain>
    </source>
</reference>
<evidence type="ECO:0000313" key="3">
    <source>
        <dbReference type="EnsemblMetazoa" id="G17314.1:cds"/>
    </source>
</evidence>
<organism evidence="3 4">
    <name type="scientific">Magallana gigas</name>
    <name type="common">Pacific oyster</name>
    <name type="synonym">Crassostrea gigas</name>
    <dbReference type="NCBI Taxonomy" id="29159"/>
    <lineage>
        <taxon>Eukaryota</taxon>
        <taxon>Metazoa</taxon>
        <taxon>Spiralia</taxon>
        <taxon>Lophotrochozoa</taxon>
        <taxon>Mollusca</taxon>
        <taxon>Bivalvia</taxon>
        <taxon>Autobranchia</taxon>
        <taxon>Pteriomorphia</taxon>
        <taxon>Ostreida</taxon>
        <taxon>Ostreoidea</taxon>
        <taxon>Ostreidae</taxon>
        <taxon>Magallana</taxon>
    </lineage>
</organism>
<dbReference type="InterPro" id="IPR013783">
    <property type="entry name" value="Ig-like_fold"/>
</dbReference>
<dbReference type="AlphaFoldDB" id="A0A8W8J8V8"/>
<evidence type="ECO:0000259" key="2">
    <source>
        <dbReference type="PROSITE" id="PS50835"/>
    </source>
</evidence>
<dbReference type="SMART" id="SM00408">
    <property type="entry name" value="IGc2"/>
    <property type="match status" value="3"/>
</dbReference>
<dbReference type="SUPFAM" id="SSF49265">
    <property type="entry name" value="Fibronectin type III"/>
    <property type="match status" value="2"/>
</dbReference>
<dbReference type="InterPro" id="IPR036116">
    <property type="entry name" value="FN3_sf"/>
</dbReference>
<dbReference type="InterPro" id="IPR003598">
    <property type="entry name" value="Ig_sub2"/>
</dbReference>
<dbReference type="SMART" id="SM00409">
    <property type="entry name" value="IG"/>
    <property type="match status" value="4"/>
</dbReference>
<dbReference type="PROSITE" id="PS50835">
    <property type="entry name" value="IG_LIKE"/>
    <property type="match status" value="3"/>
</dbReference>
<keyword evidence="4" id="KW-1185">Reference proteome</keyword>
<dbReference type="Pfam" id="PF07679">
    <property type="entry name" value="I-set"/>
    <property type="match status" value="2"/>
</dbReference>
<dbReference type="InterPro" id="IPR036179">
    <property type="entry name" value="Ig-like_dom_sf"/>
</dbReference>
<protein>
    <recommendedName>
        <fullName evidence="2">Ig-like domain-containing protein</fullName>
    </recommendedName>
</protein>
<dbReference type="InterPro" id="IPR007110">
    <property type="entry name" value="Ig-like_dom"/>
</dbReference>
<sequence length="596" mass="63664">MLMMFDSPDSISVTLQADSNSIFYGSSVVLTATITSAVPVDTVIWQKEEMNIDITQEKYTQSNVESNKITLTITNLVTNDGGSYRVQVNNSAGIISGWSTPVTLTVTGVKPTVTVPGTITETDTTVTIDCTSSVSQGSPALTAVYWLFKGANLSSSESNKYSGGNLNTQSLTINSIGPTDAGEYRCVATNLVGSTNSLQSVTLAPPSDVHISTSQSVIPIYIGSSITITGSFTSKLHTENKWQKQIGAEFTDIDITDGRYAGSSLASPTPKLVITKVDLIDGTSFKFVVTNRVGFNQSESITLNVVDGSISVTLTPPSISVKYGEDVTLTATIESPATVTNIKWQKVSGGSASDLDINLDKYTQTDSGSGTVTLMIKNVEFTDSGNYRVQVSNAAGTTKTSNQVSLNVKVSSAPTNLAIDEIRSRGFIIIFNRPDNVNGFLAAYKIVISEGGNCVQQILVFGHCSICMSTDGCPPPINYTVPNITNYDVSYTADGLDPCTHYLVKVVAINGKGEGHPVNKTVWTDEEVPLQPRQITASNVQSSSLTLAWTLPDPSPGNTTYTIYIYEGTDDVGSNFLMKDSTKVYGMYHCLVCLSI</sequence>
<name>A0A8W8J8V8_MAGGI</name>
<feature type="domain" description="Ig-like" evidence="2">
    <location>
        <begin position="310"/>
        <end position="405"/>
    </location>
</feature>
<dbReference type="PANTHER" id="PTHR46013">
    <property type="entry name" value="VASCULAR CELL ADHESION MOLECULE 1"/>
    <property type="match status" value="1"/>
</dbReference>
<dbReference type="PANTHER" id="PTHR46013:SF7">
    <property type="entry name" value="IG-LIKE DOMAIN-CONTAINING PROTEIN"/>
    <property type="match status" value="1"/>
</dbReference>
<dbReference type="CDD" id="cd00063">
    <property type="entry name" value="FN3"/>
    <property type="match status" value="1"/>
</dbReference>
<dbReference type="SUPFAM" id="SSF48726">
    <property type="entry name" value="Immunoglobulin"/>
    <property type="match status" value="3"/>
</dbReference>
<dbReference type="InterPro" id="IPR003961">
    <property type="entry name" value="FN3_dom"/>
</dbReference>
<dbReference type="Proteomes" id="UP000005408">
    <property type="component" value="Unassembled WGS sequence"/>
</dbReference>
<dbReference type="CDD" id="cd00096">
    <property type="entry name" value="Ig"/>
    <property type="match status" value="1"/>
</dbReference>
<dbReference type="Gene3D" id="2.60.40.10">
    <property type="entry name" value="Immunoglobulins"/>
    <property type="match status" value="5"/>
</dbReference>
<dbReference type="InterPro" id="IPR013098">
    <property type="entry name" value="Ig_I-set"/>
</dbReference>
<feature type="domain" description="Ig-like" evidence="2">
    <location>
        <begin position="8"/>
        <end position="105"/>
    </location>
</feature>
<dbReference type="SMART" id="SM00060">
    <property type="entry name" value="FN3"/>
    <property type="match status" value="2"/>
</dbReference>
<feature type="domain" description="Ig-like" evidence="2">
    <location>
        <begin position="111"/>
        <end position="204"/>
    </location>
</feature>
<evidence type="ECO:0000313" key="4">
    <source>
        <dbReference type="Proteomes" id="UP000005408"/>
    </source>
</evidence>
<dbReference type="Pfam" id="PF00041">
    <property type="entry name" value="fn3"/>
    <property type="match status" value="1"/>
</dbReference>
<dbReference type="InterPro" id="IPR003599">
    <property type="entry name" value="Ig_sub"/>
</dbReference>
<dbReference type="EnsemblMetazoa" id="G17314.1">
    <property type="protein sequence ID" value="G17314.1:cds"/>
    <property type="gene ID" value="G17314"/>
</dbReference>
<accession>A0A8W8J8V8</accession>
<proteinExistence type="predicted"/>
<dbReference type="Pfam" id="PF13927">
    <property type="entry name" value="Ig_3"/>
    <property type="match status" value="1"/>
</dbReference>
<keyword evidence="1" id="KW-0677">Repeat</keyword>